<protein>
    <submittedName>
        <fullName evidence="1">Uncharacterized protein</fullName>
    </submittedName>
</protein>
<dbReference type="AlphaFoldDB" id="X1EM23"/>
<gene>
    <name evidence="1" type="ORF">S01H4_67277</name>
</gene>
<sequence>CFISKKLYNQANWYVRQDFFNLENWLRYEEMQKKPENA</sequence>
<proteinExistence type="predicted"/>
<comment type="caution">
    <text evidence="1">The sequence shown here is derived from an EMBL/GenBank/DDBJ whole genome shotgun (WGS) entry which is preliminary data.</text>
</comment>
<accession>X1EM23</accession>
<evidence type="ECO:0000313" key="1">
    <source>
        <dbReference type="EMBL" id="GAH21400.1"/>
    </source>
</evidence>
<name>X1EM23_9ZZZZ</name>
<reference evidence="1" key="1">
    <citation type="journal article" date="2014" name="Front. Microbiol.">
        <title>High frequency of phylogenetically diverse reductive dehalogenase-homologous genes in deep subseafloor sedimentary metagenomes.</title>
        <authorList>
            <person name="Kawai M."/>
            <person name="Futagami T."/>
            <person name="Toyoda A."/>
            <person name="Takaki Y."/>
            <person name="Nishi S."/>
            <person name="Hori S."/>
            <person name="Arai W."/>
            <person name="Tsubouchi T."/>
            <person name="Morono Y."/>
            <person name="Uchiyama I."/>
            <person name="Ito T."/>
            <person name="Fujiyama A."/>
            <person name="Inagaki F."/>
            <person name="Takami H."/>
        </authorList>
    </citation>
    <scope>NUCLEOTIDE SEQUENCE</scope>
    <source>
        <strain evidence="1">Expedition CK06-06</strain>
    </source>
</reference>
<dbReference type="EMBL" id="BART01042217">
    <property type="protein sequence ID" value="GAH21400.1"/>
    <property type="molecule type" value="Genomic_DNA"/>
</dbReference>
<feature type="non-terminal residue" evidence="1">
    <location>
        <position position="1"/>
    </location>
</feature>
<organism evidence="1">
    <name type="scientific">marine sediment metagenome</name>
    <dbReference type="NCBI Taxonomy" id="412755"/>
    <lineage>
        <taxon>unclassified sequences</taxon>
        <taxon>metagenomes</taxon>
        <taxon>ecological metagenomes</taxon>
    </lineage>
</organism>
<feature type="non-terminal residue" evidence="1">
    <location>
        <position position="38"/>
    </location>
</feature>